<proteinExistence type="predicted"/>
<evidence type="ECO:0000313" key="3">
    <source>
        <dbReference type="Proteomes" id="UP001254848"/>
    </source>
</evidence>
<dbReference type="InterPro" id="IPR036837">
    <property type="entry name" value="Cation_efflux_CTD_sf"/>
</dbReference>
<organism evidence="2 3">
    <name type="scientific">Anaeroselena agilis</name>
    <dbReference type="NCBI Taxonomy" id="3063788"/>
    <lineage>
        <taxon>Bacteria</taxon>
        <taxon>Bacillati</taxon>
        <taxon>Bacillota</taxon>
        <taxon>Negativicutes</taxon>
        <taxon>Acetonemataceae</taxon>
        <taxon>Anaeroselena</taxon>
    </lineage>
</organism>
<dbReference type="RefSeq" id="WP_413780542.1">
    <property type="nucleotide sequence ID" value="NZ_JAUOZS010000001.1"/>
</dbReference>
<dbReference type="Proteomes" id="UP001254848">
    <property type="component" value="Unassembled WGS sequence"/>
</dbReference>
<dbReference type="InterPro" id="IPR027470">
    <property type="entry name" value="Cation_efflux_CTD"/>
</dbReference>
<dbReference type="SUPFAM" id="SSF52091">
    <property type="entry name" value="SpoIIaa-like"/>
    <property type="match status" value="1"/>
</dbReference>
<feature type="domain" description="STAS" evidence="1">
    <location>
        <begin position="1"/>
        <end position="93"/>
    </location>
</feature>
<dbReference type="Gene3D" id="3.30.70.1350">
    <property type="entry name" value="Cation efflux protein, cytoplasmic domain"/>
    <property type="match status" value="1"/>
</dbReference>
<comment type="caution">
    <text evidence="2">The sequence shown here is derived from an EMBL/GenBank/DDBJ whole genome shotgun (WGS) entry which is preliminary data.</text>
</comment>
<dbReference type="SUPFAM" id="SSF160240">
    <property type="entry name" value="Cation efflux protein cytoplasmic domain-like"/>
    <property type="match status" value="1"/>
</dbReference>
<dbReference type="CDD" id="cd07043">
    <property type="entry name" value="STAS_anti-anti-sigma_factors"/>
    <property type="match status" value="1"/>
</dbReference>
<dbReference type="InterPro" id="IPR002645">
    <property type="entry name" value="STAS_dom"/>
</dbReference>
<accession>A0ABU3NZ31</accession>
<dbReference type="Pfam" id="PF01740">
    <property type="entry name" value="STAS"/>
    <property type="match status" value="1"/>
</dbReference>
<keyword evidence="3" id="KW-1185">Reference proteome</keyword>
<evidence type="ECO:0000313" key="2">
    <source>
        <dbReference type="EMBL" id="MDT8902052.1"/>
    </source>
</evidence>
<sequence length="193" mass="20805">MDIGIHALGATRVVMVPANLDGVAVAALETALRGLIAAGTRNILCNFSQTAAVPQAALDMLLAVLRDLHRAQGQMAFCLMRPEVRAAFDAVGLTGLYRYYDHDEALRVEVLRELSAHFDEYADCHAVRLRRDADKTSVQLFLEFDGELKMSQVQRSIERIKAGLEAKLADSEVLIIPATGAPVAAQGGETACG</sequence>
<gene>
    <name evidence="2" type="ORF">Q4T40_12420</name>
</gene>
<dbReference type="InterPro" id="IPR036513">
    <property type="entry name" value="STAS_dom_sf"/>
</dbReference>
<protein>
    <recommendedName>
        <fullName evidence="1">STAS domain-containing protein</fullName>
    </recommendedName>
</protein>
<dbReference type="Pfam" id="PF16916">
    <property type="entry name" value="ZT_dimer"/>
    <property type="match status" value="1"/>
</dbReference>
<dbReference type="Gene3D" id="3.30.750.24">
    <property type="entry name" value="STAS domain"/>
    <property type="match status" value="1"/>
</dbReference>
<reference evidence="2 3" key="1">
    <citation type="submission" date="2023-07" db="EMBL/GenBank/DDBJ databases">
        <title>The novel representative of Negativicutes class, Anaeroselena agilis gen. nov. sp. nov.</title>
        <authorList>
            <person name="Prokofeva M.I."/>
            <person name="Elcheninov A.G."/>
            <person name="Klyukina A."/>
            <person name="Kublanov I.V."/>
            <person name="Frolov E.N."/>
            <person name="Podosokorskaya O.A."/>
        </authorList>
    </citation>
    <scope>NUCLEOTIDE SEQUENCE [LARGE SCALE GENOMIC DNA]</scope>
    <source>
        <strain evidence="2 3">4137-cl</strain>
    </source>
</reference>
<dbReference type="PROSITE" id="PS50801">
    <property type="entry name" value="STAS"/>
    <property type="match status" value="1"/>
</dbReference>
<name>A0ABU3NZ31_9FIRM</name>
<dbReference type="EMBL" id="JAUOZS010000001">
    <property type="protein sequence ID" value="MDT8902052.1"/>
    <property type="molecule type" value="Genomic_DNA"/>
</dbReference>
<evidence type="ECO:0000259" key="1">
    <source>
        <dbReference type="PROSITE" id="PS50801"/>
    </source>
</evidence>